<dbReference type="Proteomes" id="UP000195011">
    <property type="component" value="Unassembled WGS sequence"/>
</dbReference>
<comment type="caution">
    <text evidence="2">The sequence shown here is derived from an EMBL/GenBank/DDBJ whole genome shotgun (WGS) entry which is preliminary data.</text>
</comment>
<proteinExistence type="predicted"/>
<evidence type="ECO:0000256" key="1">
    <source>
        <dbReference type="SAM" id="Phobius"/>
    </source>
</evidence>
<reference evidence="2 3" key="1">
    <citation type="submission" date="2016-08" db="EMBL/GenBank/DDBJ databases">
        <title>Genome sequence of Clavibacter michiganensis spp strain CFBP8017.</title>
        <authorList>
            <person name="Thapa S.P."/>
            <person name="Coaker G."/>
            <person name="Jacques M.-A."/>
        </authorList>
    </citation>
    <scope>NUCLEOTIDE SEQUENCE [LARGE SCALE GENOMIC DNA]</scope>
    <source>
        <strain evidence="2">CFBP8017</strain>
    </source>
</reference>
<gene>
    <name evidence="2" type="ORF">BFL36_10390</name>
</gene>
<keyword evidence="1" id="KW-0812">Transmembrane</keyword>
<sequence>MPTPGARRALPSRLLTRAADLLGAVVMGILLAVLTLGIALDEVASNRDVRRVHEETGADGR</sequence>
<organism evidence="2 3">
    <name type="scientific">Clavibacter michiganensis</name>
    <dbReference type="NCBI Taxonomy" id="28447"/>
    <lineage>
        <taxon>Bacteria</taxon>
        <taxon>Bacillati</taxon>
        <taxon>Actinomycetota</taxon>
        <taxon>Actinomycetes</taxon>
        <taxon>Micrococcales</taxon>
        <taxon>Microbacteriaceae</taxon>
        <taxon>Clavibacter</taxon>
    </lineage>
</organism>
<protein>
    <submittedName>
        <fullName evidence="2">Uncharacterized protein</fullName>
    </submittedName>
</protein>
<accession>A0A251YDL4</accession>
<feature type="transmembrane region" description="Helical" evidence="1">
    <location>
        <begin position="21"/>
        <end position="40"/>
    </location>
</feature>
<dbReference type="AlphaFoldDB" id="A0A251YDL4"/>
<evidence type="ECO:0000313" key="2">
    <source>
        <dbReference type="EMBL" id="OUE22331.1"/>
    </source>
</evidence>
<name>A0A251YDL4_9MICO</name>
<dbReference type="RefSeq" id="WP_086517869.1">
    <property type="nucleotide sequence ID" value="NZ_MDJY01000046.1"/>
</dbReference>
<evidence type="ECO:0000313" key="3">
    <source>
        <dbReference type="Proteomes" id="UP000195011"/>
    </source>
</evidence>
<dbReference type="EMBL" id="MDJY01000046">
    <property type="protein sequence ID" value="OUE22331.1"/>
    <property type="molecule type" value="Genomic_DNA"/>
</dbReference>
<keyword evidence="1" id="KW-0472">Membrane</keyword>
<keyword evidence="1" id="KW-1133">Transmembrane helix</keyword>